<dbReference type="PANTHER" id="PTHR14226:SF76">
    <property type="entry name" value="NTE FAMILY PROTEIN RSSA"/>
    <property type="match status" value="1"/>
</dbReference>
<feature type="active site" description="Proton acceptor" evidence="4">
    <location>
        <position position="254"/>
    </location>
</feature>
<feature type="active site" description="Nucleophile" evidence="4">
    <location>
        <position position="119"/>
    </location>
</feature>
<evidence type="ECO:0000313" key="7">
    <source>
        <dbReference type="EMBL" id="RFT16743.1"/>
    </source>
</evidence>
<accession>A0A3E2BPQ2</accession>
<proteinExistence type="predicted"/>
<keyword evidence="3 4" id="KW-0443">Lipid metabolism</keyword>
<dbReference type="InterPro" id="IPR050301">
    <property type="entry name" value="NTE"/>
</dbReference>
<dbReference type="Proteomes" id="UP000257323">
    <property type="component" value="Unassembled WGS sequence"/>
</dbReference>
<feature type="domain" description="PNPLA" evidence="6">
    <location>
        <begin position="86"/>
        <end position="267"/>
    </location>
</feature>
<name>A0A3E2BPQ2_9BACT</name>
<protein>
    <recommendedName>
        <fullName evidence="6">PNPLA domain-containing protein</fullName>
    </recommendedName>
</protein>
<evidence type="ECO:0000256" key="4">
    <source>
        <dbReference type="PROSITE-ProRule" id="PRU01161"/>
    </source>
</evidence>
<evidence type="ECO:0000256" key="2">
    <source>
        <dbReference type="ARBA" id="ARBA00022963"/>
    </source>
</evidence>
<keyword evidence="2 4" id="KW-0442">Lipid degradation</keyword>
<evidence type="ECO:0000256" key="5">
    <source>
        <dbReference type="SAM" id="MobiDB-lite"/>
    </source>
</evidence>
<dbReference type="GO" id="GO:0016787">
    <property type="term" value="F:hydrolase activity"/>
    <property type="evidence" value="ECO:0007669"/>
    <property type="project" value="UniProtKB-UniRule"/>
</dbReference>
<dbReference type="AlphaFoldDB" id="A0A3E2BPQ2"/>
<dbReference type="PROSITE" id="PS51635">
    <property type="entry name" value="PNPLA"/>
    <property type="match status" value="1"/>
</dbReference>
<dbReference type="SUPFAM" id="SSF52151">
    <property type="entry name" value="FabD/lysophospholipase-like"/>
    <property type="match status" value="1"/>
</dbReference>
<dbReference type="EMBL" id="QUAH01000002">
    <property type="protein sequence ID" value="RFT16743.1"/>
    <property type="molecule type" value="Genomic_DNA"/>
</dbReference>
<keyword evidence="1 4" id="KW-0378">Hydrolase</keyword>
<dbReference type="PANTHER" id="PTHR14226">
    <property type="entry name" value="NEUROPATHY TARGET ESTERASE/SWISS CHEESE D.MELANOGASTER"/>
    <property type="match status" value="1"/>
</dbReference>
<sequence>MRKEKVLSLEALIKPLRNSIKGRREKAGAGTVKREKIQDRDNTGNNIKMKIERPQRREEINKEKPDNIKETPVASRTPGQEGKWALVLMGGGARALAHIGVLEVLLDYDLVPPIITGTSMGAIIGGLFAAGYLPPELEKLGRQLSYSRLSGLRRSKIPIPDKLVDYLMLESYQKRLLRRIGVKKGDLLEEHLREMVDDVLIEELPVRFGCNAVDLVSGQEVNFTSGPLHQALRASMAFPFVIEPARFSGRLLVDGGLLNNCPIRLARELGATRVFVPDVHRPLKKMAIAHFDSAFIMVHRLVQVVLADSTESKLPEADLIININPNVDTFDFTRIRRVVNLGKKVTLENIGGIKELARSAAG</sequence>
<gene>
    <name evidence="7" type="ORF">OP8BY_1356</name>
</gene>
<dbReference type="GO" id="GO:0016042">
    <property type="term" value="P:lipid catabolic process"/>
    <property type="evidence" value="ECO:0007669"/>
    <property type="project" value="UniProtKB-UniRule"/>
</dbReference>
<dbReference type="InterPro" id="IPR002641">
    <property type="entry name" value="PNPLA_dom"/>
</dbReference>
<feature type="compositionally biased region" description="Basic and acidic residues" evidence="5">
    <location>
        <begin position="49"/>
        <end position="69"/>
    </location>
</feature>
<feature type="region of interest" description="Disordered" evidence="5">
    <location>
        <begin position="23"/>
        <end position="77"/>
    </location>
</feature>
<dbReference type="Pfam" id="PF01734">
    <property type="entry name" value="Patatin"/>
    <property type="match status" value="1"/>
</dbReference>
<evidence type="ECO:0000259" key="6">
    <source>
        <dbReference type="PROSITE" id="PS51635"/>
    </source>
</evidence>
<dbReference type="Gene3D" id="3.40.1090.10">
    <property type="entry name" value="Cytosolic phospholipase A2 catalytic domain"/>
    <property type="match status" value="2"/>
</dbReference>
<comment type="caution">
    <text evidence="4">Lacks conserved residue(s) required for the propagation of feature annotation.</text>
</comment>
<dbReference type="CDD" id="cd07205">
    <property type="entry name" value="Pat_PNPLA6_PNPLA7_NTE1_like"/>
    <property type="match status" value="1"/>
</dbReference>
<feature type="short sequence motif" description="GXSXG" evidence="4">
    <location>
        <begin position="117"/>
        <end position="121"/>
    </location>
</feature>
<organism evidence="7 8">
    <name type="scientific">Candidatus Saccharicenans subterraneus</name>
    <dbReference type="NCBI Taxonomy" id="2508984"/>
    <lineage>
        <taxon>Bacteria</taxon>
        <taxon>Candidatus Aminicenantota</taxon>
        <taxon>Candidatus Aminicenantia</taxon>
        <taxon>Candidatus Aminicenantales</taxon>
        <taxon>Candidatus Saccharicenantaceae</taxon>
        <taxon>Candidatus Saccharicenans</taxon>
    </lineage>
</organism>
<feature type="short sequence motif" description="DGA/G" evidence="4">
    <location>
        <begin position="254"/>
        <end position="256"/>
    </location>
</feature>
<evidence type="ECO:0000313" key="8">
    <source>
        <dbReference type="Proteomes" id="UP000257323"/>
    </source>
</evidence>
<comment type="caution">
    <text evidence="7">The sequence shown here is derived from an EMBL/GenBank/DDBJ whole genome shotgun (WGS) entry which is preliminary data.</text>
</comment>
<reference evidence="7 8" key="1">
    <citation type="submission" date="2018-08" db="EMBL/GenBank/DDBJ databases">
        <title>Genome analysis of the thermophilic bacterium of the candidate phylum Aminicenantes from deep subsurface aquifer revealed its physiology and ecological role.</title>
        <authorList>
            <person name="Kadnikov V.V."/>
            <person name="Mardanov A.V."/>
            <person name="Beletsky A.V."/>
            <person name="Karnachuk O.V."/>
            <person name="Ravin N.V."/>
        </authorList>
    </citation>
    <scope>NUCLEOTIDE SEQUENCE [LARGE SCALE GENOMIC DNA]</scope>
    <source>
        <strain evidence="7">BY38</strain>
    </source>
</reference>
<dbReference type="InterPro" id="IPR016035">
    <property type="entry name" value="Acyl_Trfase/lysoPLipase"/>
</dbReference>
<evidence type="ECO:0000256" key="1">
    <source>
        <dbReference type="ARBA" id="ARBA00022801"/>
    </source>
</evidence>
<evidence type="ECO:0000256" key="3">
    <source>
        <dbReference type="ARBA" id="ARBA00023098"/>
    </source>
</evidence>
<feature type="compositionally biased region" description="Basic and acidic residues" evidence="5">
    <location>
        <begin position="32"/>
        <end position="42"/>
    </location>
</feature>